<evidence type="ECO:0000313" key="2">
    <source>
        <dbReference type="EMBL" id="CAD7687433.1"/>
    </source>
</evidence>
<gene>
    <name evidence="2" type="ORF">NYPRO_LOCUS20226</name>
</gene>
<feature type="compositionally biased region" description="Basic and acidic residues" evidence="1">
    <location>
        <begin position="98"/>
        <end position="111"/>
    </location>
</feature>
<feature type="region of interest" description="Disordered" evidence="1">
    <location>
        <begin position="15"/>
        <end position="192"/>
    </location>
</feature>
<organism evidence="2 3">
    <name type="scientific">Nyctereutes procyonoides</name>
    <name type="common">Raccoon dog</name>
    <name type="synonym">Canis procyonoides</name>
    <dbReference type="NCBI Taxonomy" id="34880"/>
    <lineage>
        <taxon>Eukaryota</taxon>
        <taxon>Metazoa</taxon>
        <taxon>Chordata</taxon>
        <taxon>Craniata</taxon>
        <taxon>Vertebrata</taxon>
        <taxon>Euteleostomi</taxon>
        <taxon>Mammalia</taxon>
        <taxon>Eutheria</taxon>
        <taxon>Laurasiatheria</taxon>
        <taxon>Carnivora</taxon>
        <taxon>Caniformia</taxon>
        <taxon>Canidae</taxon>
        <taxon>Nyctereutes</taxon>
    </lineage>
</organism>
<dbReference type="AlphaFoldDB" id="A0A811ZFQ6"/>
<evidence type="ECO:0000313" key="3">
    <source>
        <dbReference type="Proteomes" id="UP000645828"/>
    </source>
</evidence>
<protein>
    <submittedName>
        <fullName evidence="2">(raccoon dog) hypothetical protein</fullName>
    </submittedName>
</protein>
<name>A0A811ZFQ6_NYCPR</name>
<accession>A0A811ZFQ6</accession>
<sequence length="334" mass="34954">MGVQTCGLGRRLAEMEAAASGRRPGQELLGRRGGSHRNSKGICPKADLSFAEKGEDARSCERQRKAGTTEPREGSQSTGAVTGLSQGARGPAHKRRRSPDGRPDGHCREDGPQAAEPAGGGRSPARGRSEGRPGRRGAAQRPRRLAGRTPRPGSPAWPAGRGRRRDLREPRPASPKRRGALGPEAREPLAAVGPRLWRRLGALEVALAELRAPGGAFLAAPSGRPQPAASQRAWLSWQLAHAGVPLHWAAARLHRLLAAPPGALGAPPPPPRPGHRPVPGARPRQQPACRPKPSWPPAATAPCLRVPRSGPAVFEQRNAPGVGGARACPGAPGS</sequence>
<feature type="region of interest" description="Disordered" evidence="1">
    <location>
        <begin position="262"/>
        <end position="334"/>
    </location>
</feature>
<proteinExistence type="predicted"/>
<dbReference type="Proteomes" id="UP000645828">
    <property type="component" value="Unassembled WGS sequence"/>
</dbReference>
<dbReference type="EMBL" id="CAJHUB010000764">
    <property type="protein sequence ID" value="CAD7687433.1"/>
    <property type="molecule type" value="Genomic_DNA"/>
</dbReference>
<reference evidence="2" key="1">
    <citation type="submission" date="2020-12" db="EMBL/GenBank/DDBJ databases">
        <authorList>
            <consortium name="Molecular Ecology Group"/>
        </authorList>
    </citation>
    <scope>NUCLEOTIDE SEQUENCE</scope>
    <source>
        <strain evidence="2">TBG_1078</strain>
    </source>
</reference>
<comment type="caution">
    <text evidence="2">The sequence shown here is derived from an EMBL/GenBank/DDBJ whole genome shotgun (WGS) entry which is preliminary data.</text>
</comment>
<feature type="compositionally biased region" description="Basic and acidic residues" evidence="1">
    <location>
        <begin position="50"/>
        <end position="64"/>
    </location>
</feature>
<keyword evidence="3" id="KW-1185">Reference proteome</keyword>
<evidence type="ECO:0000256" key="1">
    <source>
        <dbReference type="SAM" id="MobiDB-lite"/>
    </source>
</evidence>
<feature type="compositionally biased region" description="Polar residues" evidence="1">
    <location>
        <begin position="74"/>
        <end position="85"/>
    </location>
</feature>